<dbReference type="AlphaFoldDB" id="A0A1G2GTZ6"/>
<evidence type="ECO:0008006" key="6">
    <source>
        <dbReference type="Google" id="ProtNLM"/>
    </source>
</evidence>
<dbReference type="CDD" id="cd03809">
    <property type="entry name" value="GT4_MtfB-like"/>
    <property type="match status" value="1"/>
</dbReference>
<gene>
    <name evidence="4" type="ORF">A3B25_00235</name>
</gene>
<dbReference type="SUPFAM" id="SSF53756">
    <property type="entry name" value="UDP-Glycosyltransferase/glycogen phosphorylase"/>
    <property type="match status" value="1"/>
</dbReference>
<sequence>MTIAVILHPFGEKKPAGLARTVYETTRSIIAAAPRNEYLILLKHNHNFPPKFPGTNWRAQILSYKYLWLTTKFRRFKAELCIFFTPVLPFFFRPKRSIVVVCDLAYMHVPDRSFNAMVYHYLLRLINKWSLKRASAIVAISEFTKSEIVKFFSIPEQKIRVIPLGFNKISGNSIRAVNKAQKPYFLFTGVIKERKNVFNLVRAFNEFKRTDAKGINLVIAGQGGGAYHEKILEFVRDENLANSVIFLDHMNDQELAYLYGNAEALIFPSILEGFGMPILEAMDSGLAVITSNQGSMKEVAGDAALLIDPENIYEIASAMKEVLNTDVKRKLIEKGWKRARQFSWEQSAEKYLVLFREFF</sequence>
<dbReference type="Proteomes" id="UP000179106">
    <property type="component" value="Unassembled WGS sequence"/>
</dbReference>
<feature type="domain" description="Glycosyl transferase family 1" evidence="2">
    <location>
        <begin position="179"/>
        <end position="332"/>
    </location>
</feature>
<accession>A0A1G2GTZ6</accession>
<dbReference type="PANTHER" id="PTHR46401">
    <property type="entry name" value="GLYCOSYLTRANSFERASE WBBK-RELATED"/>
    <property type="match status" value="1"/>
</dbReference>
<name>A0A1G2GTZ6_9BACT</name>
<evidence type="ECO:0000259" key="3">
    <source>
        <dbReference type="Pfam" id="PF13439"/>
    </source>
</evidence>
<dbReference type="InterPro" id="IPR028098">
    <property type="entry name" value="Glyco_trans_4-like_N"/>
</dbReference>
<evidence type="ECO:0000313" key="5">
    <source>
        <dbReference type="Proteomes" id="UP000179106"/>
    </source>
</evidence>
<protein>
    <recommendedName>
        <fullName evidence="6">Glycosyl transferase family 1 domain-containing protein</fullName>
    </recommendedName>
</protein>
<evidence type="ECO:0000259" key="2">
    <source>
        <dbReference type="Pfam" id="PF00534"/>
    </source>
</evidence>
<reference evidence="4 5" key="1">
    <citation type="journal article" date="2016" name="Nat. Commun.">
        <title>Thousands of microbial genomes shed light on interconnected biogeochemical processes in an aquifer system.</title>
        <authorList>
            <person name="Anantharaman K."/>
            <person name="Brown C.T."/>
            <person name="Hug L.A."/>
            <person name="Sharon I."/>
            <person name="Castelle C.J."/>
            <person name="Probst A.J."/>
            <person name="Thomas B.C."/>
            <person name="Singh A."/>
            <person name="Wilkins M.J."/>
            <person name="Karaoz U."/>
            <person name="Brodie E.L."/>
            <person name="Williams K.H."/>
            <person name="Hubbard S.S."/>
            <person name="Banfield J.F."/>
        </authorList>
    </citation>
    <scope>NUCLEOTIDE SEQUENCE [LARGE SCALE GENOMIC DNA]</scope>
</reference>
<dbReference type="PANTHER" id="PTHR46401:SF2">
    <property type="entry name" value="GLYCOSYLTRANSFERASE WBBK-RELATED"/>
    <property type="match status" value="1"/>
</dbReference>
<organism evidence="4 5">
    <name type="scientific">Candidatus Ryanbacteria bacterium RIFCSPLOWO2_01_FULL_48_26</name>
    <dbReference type="NCBI Taxonomy" id="1802126"/>
    <lineage>
        <taxon>Bacteria</taxon>
        <taxon>Candidatus Ryaniibacteriota</taxon>
    </lineage>
</organism>
<comment type="caution">
    <text evidence="4">The sequence shown here is derived from an EMBL/GenBank/DDBJ whole genome shotgun (WGS) entry which is preliminary data.</text>
</comment>
<feature type="domain" description="Glycosyltransferase subfamily 4-like N-terminal" evidence="3">
    <location>
        <begin position="38"/>
        <end position="167"/>
    </location>
</feature>
<dbReference type="Pfam" id="PF00534">
    <property type="entry name" value="Glycos_transf_1"/>
    <property type="match status" value="1"/>
</dbReference>
<dbReference type="FunFam" id="3.40.50.2000:FF:000119">
    <property type="entry name" value="Glycosyl transferase group 1"/>
    <property type="match status" value="1"/>
</dbReference>
<dbReference type="Gene3D" id="3.40.50.2000">
    <property type="entry name" value="Glycogen Phosphorylase B"/>
    <property type="match status" value="2"/>
</dbReference>
<keyword evidence="1" id="KW-0808">Transferase</keyword>
<evidence type="ECO:0000256" key="1">
    <source>
        <dbReference type="ARBA" id="ARBA00022679"/>
    </source>
</evidence>
<dbReference type="Pfam" id="PF13439">
    <property type="entry name" value="Glyco_transf_4"/>
    <property type="match status" value="1"/>
</dbReference>
<proteinExistence type="predicted"/>
<dbReference type="GO" id="GO:0016757">
    <property type="term" value="F:glycosyltransferase activity"/>
    <property type="evidence" value="ECO:0007669"/>
    <property type="project" value="InterPro"/>
</dbReference>
<dbReference type="InterPro" id="IPR001296">
    <property type="entry name" value="Glyco_trans_1"/>
</dbReference>
<dbReference type="STRING" id="1802126.A3B25_00235"/>
<dbReference type="EMBL" id="MHNW01000024">
    <property type="protein sequence ID" value="OGZ53288.1"/>
    <property type="molecule type" value="Genomic_DNA"/>
</dbReference>
<evidence type="ECO:0000313" key="4">
    <source>
        <dbReference type="EMBL" id="OGZ53288.1"/>
    </source>
</evidence>